<sequence length="67" mass="7803">MVTSRESWEKAMRAIVGRRRKHEDVVRMGVEYGLRELIVLVREAEGHRDNINLPLCHCMINGLECII</sequence>
<accession>A0A423VDJ6</accession>
<name>A0A423VDJ6_CYTCH</name>
<dbReference type="AlphaFoldDB" id="A0A423VDJ6"/>
<keyword evidence="2" id="KW-1185">Reference proteome</keyword>
<comment type="caution">
    <text evidence="1">The sequence shown here is derived from an EMBL/GenBank/DDBJ whole genome shotgun (WGS) entry which is preliminary data.</text>
</comment>
<evidence type="ECO:0000313" key="1">
    <source>
        <dbReference type="EMBL" id="ROV88918.1"/>
    </source>
</evidence>
<proteinExistence type="predicted"/>
<dbReference type="Proteomes" id="UP000284375">
    <property type="component" value="Unassembled WGS sequence"/>
</dbReference>
<evidence type="ECO:0000313" key="2">
    <source>
        <dbReference type="Proteomes" id="UP000284375"/>
    </source>
</evidence>
<dbReference type="EMBL" id="LJZO01000062">
    <property type="protein sequence ID" value="ROV88918.1"/>
    <property type="molecule type" value="Genomic_DNA"/>
</dbReference>
<protein>
    <submittedName>
        <fullName evidence="1">Uncharacterized protein</fullName>
    </submittedName>
</protein>
<reference evidence="1 2" key="1">
    <citation type="submission" date="2015-09" db="EMBL/GenBank/DDBJ databases">
        <title>Host preference determinants of Valsa canker pathogens revealed by comparative genomics.</title>
        <authorList>
            <person name="Yin Z."/>
            <person name="Huang L."/>
        </authorList>
    </citation>
    <scope>NUCLEOTIDE SEQUENCE [LARGE SCALE GENOMIC DNA]</scope>
    <source>
        <strain evidence="1 2">YSFL</strain>
    </source>
</reference>
<gene>
    <name evidence="1" type="ORF">VSDG_08919</name>
</gene>
<organism evidence="1 2">
    <name type="scientific">Cytospora chrysosperma</name>
    <name type="common">Cytospora canker fungus</name>
    <name type="synonym">Sphaeria chrysosperma</name>
    <dbReference type="NCBI Taxonomy" id="252740"/>
    <lineage>
        <taxon>Eukaryota</taxon>
        <taxon>Fungi</taxon>
        <taxon>Dikarya</taxon>
        <taxon>Ascomycota</taxon>
        <taxon>Pezizomycotina</taxon>
        <taxon>Sordariomycetes</taxon>
        <taxon>Sordariomycetidae</taxon>
        <taxon>Diaporthales</taxon>
        <taxon>Cytosporaceae</taxon>
        <taxon>Cytospora</taxon>
    </lineage>
</organism>